<dbReference type="PANTHER" id="PTHR22923">
    <property type="entry name" value="CEREBELLIN-RELATED"/>
    <property type="match status" value="1"/>
</dbReference>
<dbReference type="InterPro" id="IPR008983">
    <property type="entry name" value="Tumour_necrosis_fac-like_dom"/>
</dbReference>
<dbReference type="Pfam" id="PF00386">
    <property type="entry name" value="C1q"/>
    <property type="match status" value="1"/>
</dbReference>
<dbReference type="GO" id="GO:0005615">
    <property type="term" value="C:extracellular space"/>
    <property type="evidence" value="ECO:0007669"/>
    <property type="project" value="TreeGrafter"/>
</dbReference>
<evidence type="ECO:0000256" key="2">
    <source>
        <dbReference type="ARBA" id="ARBA00022525"/>
    </source>
</evidence>
<accession>K1QN50</accession>
<dbReference type="PANTHER" id="PTHR22923:SF62">
    <property type="entry name" value="CVP18"/>
    <property type="match status" value="1"/>
</dbReference>
<dbReference type="SMART" id="SM00110">
    <property type="entry name" value="C1Q"/>
    <property type="match status" value="1"/>
</dbReference>
<dbReference type="PROSITE" id="PS50871">
    <property type="entry name" value="C1Q"/>
    <property type="match status" value="1"/>
</dbReference>
<dbReference type="PRINTS" id="PR00007">
    <property type="entry name" value="COMPLEMNTC1Q"/>
</dbReference>
<keyword evidence="2" id="KW-0964">Secreted</keyword>
<keyword evidence="3" id="KW-0732">Signal</keyword>
<dbReference type="AlphaFoldDB" id="K1QN50"/>
<sequence length="331" mass="37689">MAQFKALSAFVILFHLFMNTYGLSSVKTCRERLDSLESIVESLKEGFAKQKTNSDHEDMMLKIKLEGENRELKRRLKTLEAIVMTSSRRMEKLEARIEELESTDHFPKFEFDELKTKSNQTNVPKENTLINKNSETSTTDNLMKIHVQRNNSATESRVQNTVQKDTIHTERKECDDHSKMLSLVIHSGYEGTQPSPTEHTAFSAYISIYQTNTGKDQTIKFDTIVTNIGNHYNSYSGIFSAPQHGVYVFTWTLHCWSGGHLYTHLVVNARVVGATLTDGRGASGLRSTTGIVVVEVNQGDIVFVRTHPSYDHYDLFSAQDWRSSFSGWKLF</sequence>
<dbReference type="InterPro" id="IPR001073">
    <property type="entry name" value="C1q_dom"/>
</dbReference>
<gene>
    <name evidence="4" type="ORF">CGI_10024522</name>
</gene>
<dbReference type="HOGENOM" id="CLU_001074_7_0_1"/>
<evidence type="ECO:0000256" key="3">
    <source>
        <dbReference type="ARBA" id="ARBA00022729"/>
    </source>
</evidence>
<evidence type="ECO:0000313" key="4">
    <source>
        <dbReference type="EMBL" id="EKC30290.1"/>
    </source>
</evidence>
<proteinExistence type="predicted"/>
<evidence type="ECO:0000256" key="1">
    <source>
        <dbReference type="ARBA" id="ARBA00004613"/>
    </source>
</evidence>
<dbReference type="Gene3D" id="2.60.120.40">
    <property type="match status" value="1"/>
</dbReference>
<dbReference type="InterPro" id="IPR050822">
    <property type="entry name" value="Cerebellin_Synaptic_Org"/>
</dbReference>
<name>K1QN50_MAGGI</name>
<dbReference type="SUPFAM" id="SSF49842">
    <property type="entry name" value="TNF-like"/>
    <property type="match status" value="1"/>
</dbReference>
<dbReference type="InParanoid" id="K1QN50"/>
<comment type="subcellular location">
    <subcellularLocation>
        <location evidence="1">Secreted</location>
    </subcellularLocation>
</comment>
<protein>
    <submittedName>
        <fullName evidence="4">Complement C1q subcomponent subunit B</fullName>
    </submittedName>
</protein>
<organism evidence="4">
    <name type="scientific">Magallana gigas</name>
    <name type="common">Pacific oyster</name>
    <name type="synonym">Crassostrea gigas</name>
    <dbReference type="NCBI Taxonomy" id="29159"/>
    <lineage>
        <taxon>Eukaryota</taxon>
        <taxon>Metazoa</taxon>
        <taxon>Spiralia</taxon>
        <taxon>Lophotrochozoa</taxon>
        <taxon>Mollusca</taxon>
        <taxon>Bivalvia</taxon>
        <taxon>Autobranchia</taxon>
        <taxon>Pteriomorphia</taxon>
        <taxon>Ostreida</taxon>
        <taxon>Ostreoidea</taxon>
        <taxon>Ostreidae</taxon>
        <taxon>Magallana</taxon>
    </lineage>
</organism>
<reference evidence="4" key="1">
    <citation type="journal article" date="2012" name="Nature">
        <title>The oyster genome reveals stress adaptation and complexity of shell formation.</title>
        <authorList>
            <person name="Zhang G."/>
            <person name="Fang X."/>
            <person name="Guo X."/>
            <person name="Li L."/>
            <person name="Luo R."/>
            <person name="Xu F."/>
            <person name="Yang P."/>
            <person name="Zhang L."/>
            <person name="Wang X."/>
            <person name="Qi H."/>
            <person name="Xiong Z."/>
            <person name="Que H."/>
            <person name="Xie Y."/>
            <person name="Holland P.W."/>
            <person name="Paps J."/>
            <person name="Zhu Y."/>
            <person name="Wu F."/>
            <person name="Chen Y."/>
            <person name="Wang J."/>
            <person name="Peng C."/>
            <person name="Meng J."/>
            <person name="Yang L."/>
            <person name="Liu J."/>
            <person name="Wen B."/>
            <person name="Zhang N."/>
            <person name="Huang Z."/>
            <person name="Zhu Q."/>
            <person name="Feng Y."/>
            <person name="Mount A."/>
            <person name="Hedgecock D."/>
            <person name="Xu Z."/>
            <person name="Liu Y."/>
            <person name="Domazet-Loso T."/>
            <person name="Du Y."/>
            <person name="Sun X."/>
            <person name="Zhang S."/>
            <person name="Liu B."/>
            <person name="Cheng P."/>
            <person name="Jiang X."/>
            <person name="Li J."/>
            <person name="Fan D."/>
            <person name="Wang W."/>
            <person name="Fu W."/>
            <person name="Wang T."/>
            <person name="Wang B."/>
            <person name="Zhang J."/>
            <person name="Peng Z."/>
            <person name="Li Y."/>
            <person name="Li N."/>
            <person name="Wang J."/>
            <person name="Chen M."/>
            <person name="He Y."/>
            <person name="Tan F."/>
            <person name="Song X."/>
            <person name="Zheng Q."/>
            <person name="Huang R."/>
            <person name="Yang H."/>
            <person name="Du X."/>
            <person name="Chen L."/>
            <person name="Yang M."/>
            <person name="Gaffney P.M."/>
            <person name="Wang S."/>
            <person name="Luo L."/>
            <person name="She Z."/>
            <person name="Ming Y."/>
            <person name="Huang W."/>
            <person name="Zhang S."/>
            <person name="Huang B."/>
            <person name="Zhang Y."/>
            <person name="Qu T."/>
            <person name="Ni P."/>
            <person name="Miao G."/>
            <person name="Wang J."/>
            <person name="Wang Q."/>
            <person name="Steinberg C.E."/>
            <person name="Wang H."/>
            <person name="Li N."/>
            <person name="Qian L."/>
            <person name="Zhang G."/>
            <person name="Li Y."/>
            <person name="Yang H."/>
            <person name="Liu X."/>
            <person name="Wang J."/>
            <person name="Yin Y."/>
            <person name="Wang J."/>
        </authorList>
    </citation>
    <scope>NUCLEOTIDE SEQUENCE [LARGE SCALE GENOMIC DNA]</scope>
    <source>
        <strain evidence="4">05x7-T-G4-1.051#20</strain>
    </source>
</reference>
<dbReference type="EMBL" id="JH818600">
    <property type="protein sequence ID" value="EKC30290.1"/>
    <property type="molecule type" value="Genomic_DNA"/>
</dbReference>